<reference evidence="2 3" key="1">
    <citation type="journal article" date="2019" name="Int. J. Syst. Evol. Microbiol.">
        <title>The Global Catalogue of Microorganisms (GCM) 10K type strain sequencing project: providing services to taxonomists for standard genome sequencing and annotation.</title>
        <authorList>
            <consortium name="The Broad Institute Genomics Platform"/>
            <consortium name="The Broad Institute Genome Sequencing Center for Infectious Disease"/>
            <person name="Wu L."/>
            <person name="Ma J."/>
        </authorList>
    </citation>
    <scope>NUCLEOTIDE SEQUENCE [LARGE SCALE GENOMIC DNA]</scope>
    <source>
        <strain evidence="2 3">JCM 15896</strain>
    </source>
</reference>
<accession>A0ABN1LE99</accession>
<dbReference type="InterPro" id="IPR000780">
    <property type="entry name" value="CheR_MeTrfase"/>
</dbReference>
<dbReference type="SUPFAM" id="SSF47757">
    <property type="entry name" value="Chemotaxis receptor methyltransferase CheR, N-terminal domain"/>
    <property type="match status" value="1"/>
</dbReference>
<feature type="domain" description="CheR-type methyltransferase" evidence="1">
    <location>
        <begin position="14"/>
        <end position="252"/>
    </location>
</feature>
<dbReference type="PROSITE" id="PS50123">
    <property type="entry name" value="CHER"/>
    <property type="match status" value="1"/>
</dbReference>
<dbReference type="RefSeq" id="WP_343857138.1">
    <property type="nucleotide sequence ID" value="NZ_BAAAFD010000002.1"/>
</dbReference>
<organism evidence="2 3">
    <name type="scientific">Aliiglaciecola litoralis</name>
    <dbReference type="NCBI Taxonomy" id="582857"/>
    <lineage>
        <taxon>Bacteria</taxon>
        <taxon>Pseudomonadati</taxon>
        <taxon>Pseudomonadota</taxon>
        <taxon>Gammaproteobacteria</taxon>
        <taxon>Alteromonadales</taxon>
        <taxon>Alteromonadaceae</taxon>
        <taxon>Aliiglaciecola</taxon>
    </lineage>
</organism>
<protein>
    <submittedName>
        <fullName evidence="2">Chemotaxis protein CheR</fullName>
    </submittedName>
</protein>
<dbReference type="Proteomes" id="UP001500359">
    <property type="component" value="Unassembled WGS sequence"/>
</dbReference>
<dbReference type="Gene3D" id="3.40.50.150">
    <property type="entry name" value="Vaccinia Virus protein VP39"/>
    <property type="match status" value="1"/>
</dbReference>
<keyword evidence="3" id="KW-1185">Reference proteome</keyword>
<dbReference type="EMBL" id="BAAAFD010000002">
    <property type="protein sequence ID" value="GAA0854394.1"/>
    <property type="molecule type" value="Genomic_DNA"/>
</dbReference>
<dbReference type="Pfam" id="PF01739">
    <property type="entry name" value="CheR"/>
    <property type="match status" value="1"/>
</dbReference>
<dbReference type="PANTHER" id="PTHR24422">
    <property type="entry name" value="CHEMOTAXIS PROTEIN METHYLTRANSFERASE"/>
    <property type="match status" value="1"/>
</dbReference>
<dbReference type="PANTHER" id="PTHR24422:SF10">
    <property type="entry name" value="CHEMOTAXIS PROTEIN METHYLTRANSFERASE 2"/>
    <property type="match status" value="1"/>
</dbReference>
<proteinExistence type="predicted"/>
<evidence type="ECO:0000259" key="1">
    <source>
        <dbReference type="PROSITE" id="PS50123"/>
    </source>
</evidence>
<gene>
    <name evidence="2" type="ORF">GCM10009114_09960</name>
</gene>
<dbReference type="PRINTS" id="PR00996">
    <property type="entry name" value="CHERMTFRASE"/>
</dbReference>
<dbReference type="InterPro" id="IPR029063">
    <property type="entry name" value="SAM-dependent_MTases_sf"/>
</dbReference>
<comment type="caution">
    <text evidence="2">The sequence shown here is derived from an EMBL/GenBank/DDBJ whole genome shotgun (WGS) entry which is preliminary data.</text>
</comment>
<name>A0ABN1LE99_9ALTE</name>
<dbReference type="InterPro" id="IPR050903">
    <property type="entry name" value="Bact_Chemotaxis_MeTrfase"/>
</dbReference>
<dbReference type="InterPro" id="IPR022642">
    <property type="entry name" value="CheR_C"/>
</dbReference>
<dbReference type="SUPFAM" id="SSF53335">
    <property type="entry name" value="S-adenosyl-L-methionine-dependent methyltransferases"/>
    <property type="match status" value="1"/>
</dbReference>
<evidence type="ECO:0000313" key="2">
    <source>
        <dbReference type="EMBL" id="GAA0854394.1"/>
    </source>
</evidence>
<evidence type="ECO:0000313" key="3">
    <source>
        <dbReference type="Proteomes" id="UP001500359"/>
    </source>
</evidence>
<sequence length="275" mass="31616">MIDPNIATDLILHLLKRITDYDFTHYSLPVLQRRIDAFIKKHSLTGYSDLFVKLLEGDEGLAQKLIQSLTITYSMFFRDPEYFERLHFSVIPKISVHAKIKVWSLGCATGEEMYSLACLFKINQVLERTQLIGTDINEVALERARQGSYALERLDELEHQFKVMKLDRRYSLIDAIDVTDQSFSFNQKMRKQCQFTKHNIVSGGSLGLMHLVSCRNLLIYLHRDEQLRIIQDLLIPSVAPGGYLLLGSAESIDLEFELSNMKKVANGVNIYQIPQ</sequence>
<dbReference type="SMART" id="SM00138">
    <property type="entry name" value="MeTrc"/>
    <property type="match status" value="1"/>
</dbReference>